<name>A0AAD9HY79_9PEZI</name>
<comment type="similarity">
    <text evidence="3">Belongs to the FIS1 family.</text>
</comment>
<dbReference type="InterPro" id="IPR033745">
    <property type="entry name" value="Fis1_cytosol"/>
</dbReference>
<evidence type="ECO:0000256" key="1">
    <source>
        <dbReference type="ARBA" id="ARBA00000900"/>
    </source>
</evidence>
<evidence type="ECO:0000256" key="19">
    <source>
        <dbReference type="PROSITE-ProRule" id="PRU00175"/>
    </source>
</evidence>
<keyword evidence="8" id="KW-0479">Metal-binding</keyword>
<evidence type="ECO:0000256" key="2">
    <source>
        <dbReference type="ARBA" id="ARBA00004572"/>
    </source>
</evidence>
<feature type="compositionally biased region" description="Polar residues" evidence="20">
    <location>
        <begin position="521"/>
        <end position="544"/>
    </location>
</feature>
<evidence type="ECO:0000256" key="20">
    <source>
        <dbReference type="SAM" id="MobiDB-lite"/>
    </source>
</evidence>
<feature type="compositionally biased region" description="Low complexity" evidence="20">
    <location>
        <begin position="449"/>
        <end position="463"/>
    </location>
</feature>
<feature type="region of interest" description="Disordered" evidence="20">
    <location>
        <begin position="229"/>
        <end position="266"/>
    </location>
</feature>
<dbReference type="Proteomes" id="UP001217918">
    <property type="component" value="Unassembled WGS sequence"/>
</dbReference>
<reference evidence="22" key="1">
    <citation type="journal article" date="2023" name="Mol. Plant Microbe Interact.">
        <title>Elucidating the Obligate Nature and Biological Capacity of an Invasive Fungal Corn Pathogen.</title>
        <authorList>
            <person name="MacCready J.S."/>
            <person name="Roggenkamp E.M."/>
            <person name="Gdanetz K."/>
            <person name="Chilvers M.I."/>
        </authorList>
    </citation>
    <scope>NUCLEOTIDE SEQUENCE</scope>
    <source>
        <strain evidence="22">PM02</strain>
    </source>
</reference>
<feature type="compositionally biased region" description="Basic and acidic residues" evidence="20">
    <location>
        <begin position="478"/>
        <end position="494"/>
    </location>
</feature>
<keyword evidence="15" id="KW-1133">Transmembrane helix</keyword>
<keyword evidence="23" id="KW-1185">Reference proteome</keyword>
<feature type="domain" description="RING-type" evidence="21">
    <location>
        <begin position="394"/>
        <end position="435"/>
    </location>
</feature>
<evidence type="ECO:0000256" key="8">
    <source>
        <dbReference type="ARBA" id="ARBA00022723"/>
    </source>
</evidence>
<keyword evidence="13" id="KW-0802">TPR repeat</keyword>
<dbReference type="InterPro" id="IPR028058">
    <property type="entry name" value="Fis1_TPR_N"/>
</dbReference>
<dbReference type="Gene3D" id="3.30.40.10">
    <property type="entry name" value="Zinc/RING finger domain, C3HC4 (zinc finger)"/>
    <property type="match status" value="1"/>
</dbReference>
<dbReference type="InterPro" id="IPR013083">
    <property type="entry name" value="Znf_RING/FYVE/PHD"/>
</dbReference>
<dbReference type="EC" id="2.3.2.27" evidence="4"/>
<dbReference type="GO" id="GO:0005741">
    <property type="term" value="C:mitochondrial outer membrane"/>
    <property type="evidence" value="ECO:0007669"/>
    <property type="project" value="UniProtKB-SubCell"/>
</dbReference>
<keyword evidence="17" id="KW-0472">Membrane</keyword>
<keyword evidence="7" id="KW-0812">Transmembrane</keyword>
<dbReference type="Gene3D" id="1.25.40.10">
    <property type="entry name" value="Tetratricopeptide repeat domain"/>
    <property type="match status" value="1"/>
</dbReference>
<dbReference type="InterPro" id="IPR016543">
    <property type="entry name" value="Fis1"/>
</dbReference>
<keyword evidence="14" id="KW-0862">Zinc</keyword>
<dbReference type="PROSITE" id="PS50089">
    <property type="entry name" value="ZF_RING_2"/>
    <property type="match status" value="1"/>
</dbReference>
<dbReference type="Pfam" id="PF14853">
    <property type="entry name" value="Fis1_TPR_C"/>
    <property type="match status" value="1"/>
</dbReference>
<feature type="compositionally biased region" description="Polar residues" evidence="20">
    <location>
        <begin position="504"/>
        <end position="513"/>
    </location>
</feature>
<keyword evidence="12" id="KW-1000">Mitochondrion outer membrane</keyword>
<evidence type="ECO:0000256" key="15">
    <source>
        <dbReference type="ARBA" id="ARBA00022989"/>
    </source>
</evidence>
<evidence type="ECO:0000256" key="7">
    <source>
        <dbReference type="ARBA" id="ARBA00022692"/>
    </source>
</evidence>
<dbReference type="Pfam" id="PF14852">
    <property type="entry name" value="Fis1_TPR_N"/>
    <property type="match status" value="1"/>
</dbReference>
<evidence type="ECO:0000256" key="18">
    <source>
        <dbReference type="ARBA" id="ARBA00025016"/>
    </source>
</evidence>
<dbReference type="CDD" id="cd12212">
    <property type="entry name" value="Fis1"/>
    <property type="match status" value="1"/>
</dbReference>
<dbReference type="AlphaFoldDB" id="A0AAD9HY79"/>
<evidence type="ECO:0000256" key="9">
    <source>
        <dbReference type="ARBA" id="ARBA00022737"/>
    </source>
</evidence>
<evidence type="ECO:0000256" key="4">
    <source>
        <dbReference type="ARBA" id="ARBA00012483"/>
    </source>
</evidence>
<dbReference type="GO" id="GO:0016559">
    <property type="term" value="P:peroxisome fission"/>
    <property type="evidence" value="ECO:0007669"/>
    <property type="project" value="TreeGrafter"/>
</dbReference>
<dbReference type="PANTHER" id="PTHR13247">
    <property type="entry name" value="TETRATRICOPEPTIDE REPEAT PROTEIN 11 TPR REPEAT PROTEIN 11"/>
    <property type="match status" value="1"/>
</dbReference>
<dbReference type="FunFam" id="3.30.40.10:FF:000127">
    <property type="entry name" value="E3 ubiquitin-protein ligase RNF181"/>
    <property type="match status" value="1"/>
</dbReference>
<dbReference type="SUPFAM" id="SSF48452">
    <property type="entry name" value="TPR-like"/>
    <property type="match status" value="1"/>
</dbReference>
<dbReference type="GO" id="GO:0008270">
    <property type="term" value="F:zinc ion binding"/>
    <property type="evidence" value="ECO:0007669"/>
    <property type="project" value="UniProtKB-KW"/>
</dbReference>
<evidence type="ECO:0000256" key="6">
    <source>
        <dbReference type="ARBA" id="ARBA00022679"/>
    </source>
</evidence>
<evidence type="ECO:0000256" key="12">
    <source>
        <dbReference type="ARBA" id="ARBA00022787"/>
    </source>
</evidence>
<evidence type="ECO:0000256" key="17">
    <source>
        <dbReference type="ARBA" id="ARBA00023136"/>
    </source>
</evidence>
<sequence length="581" mass="63541">MTQLPYAVDAETPLASAELNVLRAQYEKEGDMVGVQTKFNYAWGLVKSNVRSDQHLGVMLLSEIFRTSPERRRECLYYLALGNFRLGNFAEARRYNDLLLEHEPANLQAADLRTLIDDKVAKEGLMGVAIIGSVAVAAGNVARLAFRALRTAGLAVAFGLTLLAAYQNRSPGQHNGRTTMSLRTRHLEFLEGREVVYCHSCSNEWYREGGQGLLCPRCASEITEIIDPQNDPRLDDLPPLVGPGSPGMPHSPLHHFDSDPEEEDIEDHMRHATGPVRGGPGGPDFNSMFPDFLRDVEIPGHGHAREHHGGNDFVGGGVFGASLRDFLQVFMNPSAAVHGDAVFTQEALDEIITRLMEQNPLSNAAPPASEDAINRMERKKADEQLLGQDGKAECTICIDEIKLGDEVMALPCKHWFHPDCVTLWLKEHNTCPICRTPIESGRNAGGSSGQAQQQPRQRPTASQHPSGFASYPPSPHRNRPERFANQRENEDRLQSIRNLAELRNPSNQSSASGGNRRGSLSPIQRTYSTSELASRTRVRSPSNSRDLDRGYVTAGGGGSSSDRPREGSGAGGGGGTDRKSS</sequence>
<comment type="subcellular location">
    <subcellularLocation>
        <location evidence="2">Mitochondrion outer membrane</location>
        <topology evidence="2">Single-pass membrane protein</topology>
    </subcellularLocation>
</comment>
<dbReference type="FunFam" id="1.25.40.10:FF:000179">
    <property type="entry name" value="Mitochondrial fission 1 protein"/>
    <property type="match status" value="1"/>
</dbReference>
<evidence type="ECO:0000313" key="23">
    <source>
        <dbReference type="Proteomes" id="UP001217918"/>
    </source>
</evidence>
<dbReference type="EMBL" id="JAQQPM010000001">
    <property type="protein sequence ID" value="KAK2067718.1"/>
    <property type="molecule type" value="Genomic_DNA"/>
</dbReference>
<dbReference type="GO" id="GO:0061630">
    <property type="term" value="F:ubiquitin protein ligase activity"/>
    <property type="evidence" value="ECO:0007669"/>
    <property type="project" value="UniProtKB-EC"/>
</dbReference>
<evidence type="ECO:0000256" key="16">
    <source>
        <dbReference type="ARBA" id="ARBA00023128"/>
    </source>
</evidence>
<dbReference type="Pfam" id="PF13639">
    <property type="entry name" value="zf-RING_2"/>
    <property type="match status" value="1"/>
</dbReference>
<gene>
    <name evidence="22" type="ORF">P8C59_001431</name>
</gene>
<dbReference type="GO" id="GO:0005778">
    <property type="term" value="C:peroxisomal membrane"/>
    <property type="evidence" value="ECO:0007669"/>
    <property type="project" value="TreeGrafter"/>
</dbReference>
<keyword evidence="11" id="KW-0833">Ubl conjugation pathway</keyword>
<dbReference type="InterPro" id="IPR001841">
    <property type="entry name" value="Znf_RING"/>
</dbReference>
<comment type="catalytic activity">
    <reaction evidence="1">
        <text>S-ubiquitinyl-[E2 ubiquitin-conjugating enzyme]-L-cysteine + [acceptor protein]-L-lysine = [E2 ubiquitin-conjugating enzyme]-L-cysteine + N(6)-ubiquitinyl-[acceptor protein]-L-lysine.</text>
        <dbReference type="EC" id="2.3.2.27"/>
    </reaction>
</comment>
<evidence type="ECO:0000313" key="22">
    <source>
        <dbReference type="EMBL" id="KAK2067718.1"/>
    </source>
</evidence>
<organism evidence="22 23">
    <name type="scientific">Phyllachora maydis</name>
    <dbReference type="NCBI Taxonomy" id="1825666"/>
    <lineage>
        <taxon>Eukaryota</taxon>
        <taxon>Fungi</taxon>
        <taxon>Dikarya</taxon>
        <taxon>Ascomycota</taxon>
        <taxon>Pezizomycotina</taxon>
        <taxon>Sordariomycetes</taxon>
        <taxon>Sordariomycetidae</taxon>
        <taxon>Phyllachorales</taxon>
        <taxon>Phyllachoraceae</taxon>
        <taxon>Phyllachora</taxon>
    </lineage>
</organism>
<proteinExistence type="inferred from homology"/>
<feature type="region of interest" description="Disordered" evidence="20">
    <location>
        <begin position="442"/>
        <end position="581"/>
    </location>
</feature>
<accession>A0AAD9HY79</accession>
<evidence type="ECO:0000256" key="5">
    <source>
        <dbReference type="ARBA" id="ARBA00014314"/>
    </source>
</evidence>
<evidence type="ECO:0000256" key="14">
    <source>
        <dbReference type="ARBA" id="ARBA00022833"/>
    </source>
</evidence>
<dbReference type="GO" id="GO:0000422">
    <property type="term" value="P:autophagy of mitochondrion"/>
    <property type="evidence" value="ECO:0007669"/>
    <property type="project" value="TreeGrafter"/>
</dbReference>
<dbReference type="InterPro" id="IPR011990">
    <property type="entry name" value="TPR-like_helical_dom_sf"/>
</dbReference>
<dbReference type="GO" id="GO:0000266">
    <property type="term" value="P:mitochondrial fission"/>
    <property type="evidence" value="ECO:0007669"/>
    <property type="project" value="InterPro"/>
</dbReference>
<dbReference type="CDD" id="cd16667">
    <property type="entry name" value="RING-H2_RNF126-like"/>
    <property type="match status" value="1"/>
</dbReference>
<dbReference type="PANTHER" id="PTHR13247:SF0">
    <property type="entry name" value="MITOCHONDRIAL FISSION 1 PROTEIN"/>
    <property type="match status" value="1"/>
</dbReference>
<dbReference type="GO" id="GO:0016567">
    <property type="term" value="P:protein ubiquitination"/>
    <property type="evidence" value="ECO:0007669"/>
    <property type="project" value="UniProtKB-ARBA"/>
</dbReference>
<keyword evidence="10 19" id="KW-0863">Zinc-finger</keyword>
<keyword evidence="9" id="KW-0677">Repeat</keyword>
<comment type="function">
    <text evidence="18">Has a role in mitochondrial fission. Has a role in outer membrane fission but not matrix separation.</text>
</comment>
<protein>
    <recommendedName>
        <fullName evidence="5">Mitochondrial fission 1 protein</fullName>
        <ecNumber evidence="4">2.3.2.27</ecNumber>
    </recommendedName>
</protein>
<evidence type="ECO:0000259" key="21">
    <source>
        <dbReference type="PROSITE" id="PS50089"/>
    </source>
</evidence>
<evidence type="ECO:0000256" key="13">
    <source>
        <dbReference type="ARBA" id="ARBA00022803"/>
    </source>
</evidence>
<dbReference type="InterPro" id="IPR028061">
    <property type="entry name" value="Fis1_TPR_C"/>
</dbReference>
<evidence type="ECO:0000256" key="10">
    <source>
        <dbReference type="ARBA" id="ARBA00022771"/>
    </source>
</evidence>
<evidence type="ECO:0000256" key="11">
    <source>
        <dbReference type="ARBA" id="ARBA00022786"/>
    </source>
</evidence>
<dbReference type="SUPFAM" id="SSF57850">
    <property type="entry name" value="RING/U-box"/>
    <property type="match status" value="1"/>
</dbReference>
<dbReference type="SMART" id="SM00184">
    <property type="entry name" value="RING"/>
    <property type="match status" value="1"/>
</dbReference>
<keyword evidence="6" id="KW-0808">Transferase</keyword>
<comment type="caution">
    <text evidence="22">The sequence shown here is derived from an EMBL/GenBank/DDBJ whole genome shotgun (WGS) entry which is preliminary data.</text>
</comment>
<evidence type="ECO:0000256" key="3">
    <source>
        <dbReference type="ARBA" id="ARBA00008937"/>
    </source>
</evidence>
<keyword evidence="16" id="KW-0496">Mitochondrion</keyword>